<dbReference type="CDD" id="cd08497">
    <property type="entry name" value="MbnE-like"/>
    <property type="match status" value="1"/>
</dbReference>
<dbReference type="InterPro" id="IPR039424">
    <property type="entry name" value="SBP_5"/>
</dbReference>
<dbReference type="InterPro" id="IPR000914">
    <property type="entry name" value="SBP_5_dom"/>
</dbReference>
<comment type="caution">
    <text evidence="4">The sequence shown here is derived from an EMBL/GenBank/DDBJ whole genome shotgun (WGS) entry which is preliminary data.</text>
</comment>
<dbReference type="Proteomes" id="UP000190064">
    <property type="component" value="Unassembled WGS sequence"/>
</dbReference>
<dbReference type="PANTHER" id="PTHR30290">
    <property type="entry name" value="PERIPLASMIC BINDING COMPONENT OF ABC TRANSPORTER"/>
    <property type="match status" value="1"/>
</dbReference>
<dbReference type="FunFam" id="3.10.105.10:FF:000005">
    <property type="entry name" value="ABC transporter substrate-binding protein"/>
    <property type="match status" value="1"/>
</dbReference>
<dbReference type="PANTHER" id="PTHR30290:SF64">
    <property type="entry name" value="ABC TRANSPORTER PERIPLASMIC BINDING PROTEIN"/>
    <property type="match status" value="1"/>
</dbReference>
<proteinExistence type="predicted"/>
<dbReference type="GO" id="GO:0030288">
    <property type="term" value="C:outer membrane-bounded periplasmic space"/>
    <property type="evidence" value="ECO:0007669"/>
    <property type="project" value="TreeGrafter"/>
</dbReference>
<gene>
    <name evidence="4" type="ORF">BTA35_0206330</name>
</gene>
<evidence type="ECO:0000313" key="4">
    <source>
        <dbReference type="EMBL" id="OOV87941.1"/>
    </source>
</evidence>
<dbReference type="GO" id="GO:0043190">
    <property type="term" value="C:ATP-binding cassette (ABC) transporter complex"/>
    <property type="evidence" value="ECO:0007669"/>
    <property type="project" value="InterPro"/>
</dbReference>
<dbReference type="SUPFAM" id="SSF53850">
    <property type="entry name" value="Periplasmic binding protein-like II"/>
    <property type="match status" value="1"/>
</dbReference>
<keyword evidence="5" id="KW-1185">Reference proteome</keyword>
<feature type="domain" description="Solute-binding protein family 5" evidence="3">
    <location>
        <begin position="101"/>
        <end position="504"/>
    </location>
</feature>
<reference evidence="4" key="1">
    <citation type="submission" date="2017-02" db="EMBL/GenBank/DDBJ databases">
        <title>Draft Genome Sequence of the Salt Water Bacterium Oceanospirillum linum ATCC 11336.</title>
        <authorList>
            <person name="Trachtenberg A.M."/>
            <person name="Carney J.G."/>
            <person name="Linnane J.D."/>
            <person name="Rheaume B.A."/>
            <person name="Pitts N.L."/>
            <person name="Mykles D.L."/>
            <person name="Maclea K.S."/>
        </authorList>
    </citation>
    <scope>NUCLEOTIDE SEQUENCE [LARGE SCALE GENOMIC DNA]</scope>
    <source>
        <strain evidence="4">ATCC 11336</strain>
    </source>
</reference>
<dbReference type="GO" id="GO:1904680">
    <property type="term" value="F:peptide transmembrane transporter activity"/>
    <property type="evidence" value="ECO:0007669"/>
    <property type="project" value="TreeGrafter"/>
</dbReference>
<dbReference type="Gene3D" id="3.10.105.10">
    <property type="entry name" value="Dipeptide-binding Protein, Domain 3"/>
    <property type="match status" value="1"/>
</dbReference>
<protein>
    <recommendedName>
        <fullName evidence="3">Solute-binding protein family 5 domain-containing protein</fullName>
    </recommendedName>
</protein>
<sequence>MRQLTCTAFTWLALTTSALSFAASPQHGIAMHGDLKYPSDFSHFDYVNPSAPKGGAFRQAAVGTFDSLNPFIIKGVPAAGIGLIYDTLMESSADEPFSQYGLLAESVIRAEDNSWVEFTLRPSARFHDGKPVTPEDVIFTFNTLREKGRPFYRAYYADISNIVKTGEHSVRFNFKSTENRELPLIIGQVPVLPKHYWQDKDFTKTTLTPPVGSGPYKIAKVDSGRSIHYQRDSNYWGRNLPINQGRHNFDLMAFEYYRDSTVALEAFKSGDLNFRRENSSKFWATSYDSPALSEGRIIKESIAHKNPTGMQAFIFNLRRNKFQDIRVRKALNLAFDFEWTNQNLFYGAYSRTESYFSNSELAAKGLPSSEEKALLEPYKDQLPAEVFTREFTLNKTKGDGNTRNELRQASRLLKQAGWTVRDGKRVDQNGDPVVIEMLLYDSTFERVVHPYKKNLERLGITLNTRIVDTTQYINRVRGFDFDMIVYSIGQSNSPGNEQREFWHSEYADKQNASNVIGIKSPVVDALVEAVITAKDRPALVTATRALDRVLLWGHYVVPHWGITQYRVAYDHKIMHPAVTPPYQLATDTWWHQKK</sequence>
<evidence type="ECO:0000256" key="2">
    <source>
        <dbReference type="SAM" id="SignalP"/>
    </source>
</evidence>
<evidence type="ECO:0000256" key="1">
    <source>
        <dbReference type="ARBA" id="ARBA00022729"/>
    </source>
</evidence>
<dbReference type="GO" id="GO:0042884">
    <property type="term" value="P:microcin transport"/>
    <property type="evidence" value="ECO:0007669"/>
    <property type="project" value="TreeGrafter"/>
</dbReference>
<accession>A0A1T1HDK6</accession>
<dbReference type="InterPro" id="IPR030678">
    <property type="entry name" value="Peptide/Ni-bd"/>
</dbReference>
<dbReference type="Gene3D" id="3.40.190.10">
    <property type="entry name" value="Periplasmic binding protein-like II"/>
    <property type="match status" value="1"/>
</dbReference>
<dbReference type="STRING" id="966.BTA35_0206330"/>
<organism evidence="4 5">
    <name type="scientific">Oceanospirillum linum</name>
    <dbReference type="NCBI Taxonomy" id="966"/>
    <lineage>
        <taxon>Bacteria</taxon>
        <taxon>Pseudomonadati</taxon>
        <taxon>Pseudomonadota</taxon>
        <taxon>Gammaproteobacteria</taxon>
        <taxon>Oceanospirillales</taxon>
        <taxon>Oceanospirillaceae</taxon>
        <taxon>Oceanospirillum</taxon>
    </lineage>
</organism>
<feature type="chain" id="PRO_5013250294" description="Solute-binding protein family 5 domain-containing protein" evidence="2">
    <location>
        <begin position="23"/>
        <end position="594"/>
    </location>
</feature>
<evidence type="ECO:0000313" key="5">
    <source>
        <dbReference type="Proteomes" id="UP000190064"/>
    </source>
</evidence>
<name>A0A1T1HDK6_OCELI</name>
<dbReference type="Pfam" id="PF00496">
    <property type="entry name" value="SBP_bac_5"/>
    <property type="match status" value="1"/>
</dbReference>
<dbReference type="EMBL" id="MTSD02000002">
    <property type="protein sequence ID" value="OOV87941.1"/>
    <property type="molecule type" value="Genomic_DNA"/>
</dbReference>
<evidence type="ECO:0000259" key="3">
    <source>
        <dbReference type="Pfam" id="PF00496"/>
    </source>
</evidence>
<dbReference type="GO" id="GO:0015833">
    <property type="term" value="P:peptide transport"/>
    <property type="evidence" value="ECO:0007669"/>
    <property type="project" value="TreeGrafter"/>
</dbReference>
<dbReference type="AlphaFoldDB" id="A0A1T1HDK6"/>
<keyword evidence="1 2" id="KW-0732">Signal</keyword>
<dbReference type="PIRSF" id="PIRSF002741">
    <property type="entry name" value="MppA"/>
    <property type="match status" value="1"/>
</dbReference>
<feature type="signal peptide" evidence="2">
    <location>
        <begin position="1"/>
        <end position="22"/>
    </location>
</feature>